<comment type="caution">
    <text evidence="6">The sequence shown here is derived from an EMBL/GenBank/DDBJ whole genome shotgun (WGS) entry which is preliminary data.</text>
</comment>
<evidence type="ECO:0000256" key="2">
    <source>
        <dbReference type="ARBA" id="ARBA00023125"/>
    </source>
</evidence>
<sequence>MNEKRALLIDTALALFYTKGINSVGINEILKTSGIAKKTLYGHFEGKEALVLAALKQRHENFITWLEAEISEAESDQEVIKRLFDALGSWFNSKEPSLGDFRGCFFINTAAEFSDKDSDISHYCREHKEEVKRLIKNKLTSQSPLLLDAICILKEGAITTAYVTGKGSEVTSKCIKILSAY</sequence>
<dbReference type="InterPro" id="IPR009057">
    <property type="entry name" value="Homeodomain-like_sf"/>
</dbReference>
<feature type="domain" description="HTH tetR-type" evidence="5">
    <location>
        <begin position="2"/>
        <end position="62"/>
    </location>
</feature>
<keyword evidence="3" id="KW-0804">Transcription</keyword>
<evidence type="ECO:0000313" key="7">
    <source>
        <dbReference type="Proteomes" id="UP000029843"/>
    </source>
</evidence>
<dbReference type="Proteomes" id="UP000029843">
    <property type="component" value="Unassembled WGS sequence"/>
</dbReference>
<dbReference type="PRINTS" id="PR00455">
    <property type="entry name" value="HTHTETR"/>
</dbReference>
<dbReference type="GO" id="GO:0003677">
    <property type="term" value="F:DNA binding"/>
    <property type="evidence" value="ECO:0007669"/>
    <property type="project" value="UniProtKB-UniRule"/>
</dbReference>
<dbReference type="InterPro" id="IPR036271">
    <property type="entry name" value="Tet_transcr_reg_TetR-rel_C_sf"/>
</dbReference>
<proteinExistence type="predicted"/>
<gene>
    <name evidence="6" type="ORF">ND2E_2127</name>
</gene>
<dbReference type="PROSITE" id="PS50977">
    <property type="entry name" value="HTH_TETR_2"/>
    <property type="match status" value="1"/>
</dbReference>
<evidence type="ECO:0000256" key="1">
    <source>
        <dbReference type="ARBA" id="ARBA00023015"/>
    </source>
</evidence>
<feature type="DNA-binding region" description="H-T-H motif" evidence="4">
    <location>
        <begin position="25"/>
        <end position="44"/>
    </location>
</feature>
<dbReference type="PATRIC" id="fig|28229.4.peg.1154"/>
<evidence type="ECO:0000259" key="5">
    <source>
        <dbReference type="PROSITE" id="PS50977"/>
    </source>
</evidence>
<dbReference type="EMBL" id="JQED01000008">
    <property type="protein sequence ID" value="KGJ93634.1"/>
    <property type="molecule type" value="Genomic_DNA"/>
</dbReference>
<dbReference type="SUPFAM" id="SSF46689">
    <property type="entry name" value="Homeodomain-like"/>
    <property type="match status" value="1"/>
</dbReference>
<dbReference type="InterPro" id="IPR001647">
    <property type="entry name" value="HTH_TetR"/>
</dbReference>
<organism evidence="6 7">
    <name type="scientific">Colwellia psychrerythraea</name>
    <name type="common">Vibrio psychroerythus</name>
    <dbReference type="NCBI Taxonomy" id="28229"/>
    <lineage>
        <taxon>Bacteria</taxon>
        <taxon>Pseudomonadati</taxon>
        <taxon>Pseudomonadota</taxon>
        <taxon>Gammaproteobacteria</taxon>
        <taxon>Alteromonadales</taxon>
        <taxon>Colwelliaceae</taxon>
        <taxon>Colwellia</taxon>
    </lineage>
</organism>
<evidence type="ECO:0000313" key="6">
    <source>
        <dbReference type="EMBL" id="KGJ93634.1"/>
    </source>
</evidence>
<reference evidence="6 7" key="1">
    <citation type="submission" date="2014-08" db="EMBL/GenBank/DDBJ databases">
        <title>Genomic and Phenotypic Diversity of Colwellia psychrerythraea strains from Disparate Marine Basins.</title>
        <authorList>
            <person name="Techtmann S.M."/>
            <person name="Stelling S.C."/>
            <person name="Utturkar S.M."/>
            <person name="Alshibli N."/>
            <person name="Harris A."/>
            <person name="Brown S.D."/>
            <person name="Hazen T.C."/>
        </authorList>
    </citation>
    <scope>NUCLEOTIDE SEQUENCE [LARGE SCALE GENOMIC DNA]</scope>
    <source>
        <strain evidence="6 7">ND2E</strain>
    </source>
</reference>
<dbReference type="Gene3D" id="1.10.357.10">
    <property type="entry name" value="Tetracycline Repressor, domain 2"/>
    <property type="match status" value="1"/>
</dbReference>
<keyword evidence="1" id="KW-0805">Transcription regulation</keyword>
<evidence type="ECO:0000256" key="3">
    <source>
        <dbReference type="ARBA" id="ARBA00023163"/>
    </source>
</evidence>
<name>A0A099KSC7_COLPS</name>
<accession>A0A099KSC7</accession>
<dbReference type="AlphaFoldDB" id="A0A099KSC7"/>
<protein>
    <submittedName>
        <fullName evidence="6">Transcriptional regulator, TetR family</fullName>
    </submittedName>
</protein>
<keyword evidence="2 4" id="KW-0238">DNA-binding</keyword>
<dbReference type="SUPFAM" id="SSF48498">
    <property type="entry name" value="Tetracyclin repressor-like, C-terminal domain"/>
    <property type="match status" value="1"/>
</dbReference>
<dbReference type="OrthoDB" id="116240at2"/>
<evidence type="ECO:0000256" key="4">
    <source>
        <dbReference type="PROSITE-ProRule" id="PRU00335"/>
    </source>
</evidence>
<dbReference type="PANTHER" id="PTHR47506:SF1">
    <property type="entry name" value="HTH-TYPE TRANSCRIPTIONAL REGULATOR YJDC"/>
    <property type="match status" value="1"/>
</dbReference>
<dbReference type="PANTHER" id="PTHR47506">
    <property type="entry name" value="TRANSCRIPTIONAL REGULATORY PROTEIN"/>
    <property type="match status" value="1"/>
</dbReference>
<dbReference type="RefSeq" id="WP_033092926.1">
    <property type="nucleotide sequence ID" value="NZ_JQED01000008.1"/>
</dbReference>
<dbReference type="Pfam" id="PF00440">
    <property type="entry name" value="TetR_N"/>
    <property type="match status" value="1"/>
</dbReference>